<evidence type="ECO:0000313" key="1">
    <source>
        <dbReference type="EMBL" id="USW56125.1"/>
    </source>
</evidence>
<sequence length="109" mass="12230">MSGREGLSMDRAYKRVAIERDESITVGDVFDLAKEAYEESEHLAYREVCMNAEIELRDDGPELRSVQEHEAQLDRAAVEHDERMKRAFAGPAETFIATATGADVQSPDK</sequence>
<dbReference type="Proteomes" id="UP001056384">
    <property type="component" value="Chromosome 8"/>
</dbReference>
<organism evidence="1 2">
    <name type="scientific">Septoria linicola</name>
    <dbReference type="NCBI Taxonomy" id="215465"/>
    <lineage>
        <taxon>Eukaryota</taxon>
        <taxon>Fungi</taxon>
        <taxon>Dikarya</taxon>
        <taxon>Ascomycota</taxon>
        <taxon>Pezizomycotina</taxon>
        <taxon>Dothideomycetes</taxon>
        <taxon>Dothideomycetidae</taxon>
        <taxon>Mycosphaerellales</taxon>
        <taxon>Mycosphaerellaceae</taxon>
        <taxon>Septoria</taxon>
    </lineage>
</organism>
<keyword evidence="2" id="KW-1185">Reference proteome</keyword>
<dbReference type="EMBL" id="CP099425">
    <property type="protein sequence ID" value="USW56125.1"/>
    <property type="molecule type" value="Genomic_DNA"/>
</dbReference>
<accession>A0A9Q9B0W0</accession>
<dbReference type="AlphaFoldDB" id="A0A9Q9B0W0"/>
<reference evidence="1" key="1">
    <citation type="submission" date="2022-06" db="EMBL/GenBank/DDBJ databases">
        <title>Complete genome sequences of two strains of the flax pathogen Septoria linicola.</title>
        <authorList>
            <person name="Lapalu N."/>
            <person name="Simon A."/>
            <person name="Demenou B."/>
            <person name="Paumier D."/>
            <person name="Guillot M.-P."/>
            <person name="Gout L."/>
            <person name="Valade R."/>
        </authorList>
    </citation>
    <scope>NUCLEOTIDE SEQUENCE</scope>
    <source>
        <strain evidence="1">SE15195</strain>
    </source>
</reference>
<evidence type="ECO:0000313" key="2">
    <source>
        <dbReference type="Proteomes" id="UP001056384"/>
    </source>
</evidence>
<protein>
    <submittedName>
        <fullName evidence="1">Uncharacterized protein</fullName>
    </submittedName>
</protein>
<proteinExistence type="predicted"/>
<name>A0A9Q9B0W0_9PEZI</name>
<gene>
    <name evidence="1" type="ORF">Slin15195_G094440</name>
</gene>